<keyword evidence="2" id="KW-1185">Reference proteome</keyword>
<dbReference type="EMBL" id="JANJQO010000813">
    <property type="protein sequence ID" value="KAJ2974577.1"/>
    <property type="molecule type" value="Genomic_DNA"/>
</dbReference>
<proteinExistence type="predicted"/>
<sequence length="742" mass="82008">MPRSKNGYTCETCRKRKVKCDENTPICGQCVKAGRYCRRPALPGTIAGVNKREKTMWTGKFPHPQRPRVALQNADVSTLFSLYLSGPSSWYDLCDSRQHFATVVPKLALDNELLFCAVIALAAVQASRISAKALRDFAEFYHGHCVRLLIKLTDGDDSLANGTALAATCLLRSYEILHEDVDPNTHLQGAFSLASREGAFAEVGGNPLLAAGFWNYLREDITFSLFQGCPLKIDLTVVETPLFSAGESHLHSISLILGHIINAAFVGPLREPEWQQWYCDTIGWLDSLPRHLLAFSATRAAGETLPQIRFLQDFHASAMHYFLVASCILAANAPPTCASAVLNNSTLSPQNCATIADTLEYMALQICGIAFTTNIPAVVVNAYGPISYCGKFIKDDGARDEVVRRLHASRKLTGWPVERLIQGLQAMYYRMIARGFLPRQTSRSLATVAKNPNGSGLPVTVKPSAEEIKNRTLGARNLETAVRHMHRDGLVVIQDVVPHAALDTLNIKMVQDARALQARGEDGPFNYNLGNLQQDAPPVAKYFDPSIFINPIATQVTSAVLGPRPKWTFCSANAAMPPLPGSSPQRQPVHADADFAHPAHPFALVVNVPLVTMTPENGSTEIWLVVVSKKNLLEQRQSVIPPAQPVVTKGSLVIRDLRLWHAGMPNSTEEIRIMLAMIHFAPWYRNPMRLRLGEDVRPILEHAERESKLGLETPVDWIKTEDVLREYLNRGFGNSYDFNQAL</sequence>
<evidence type="ECO:0000313" key="2">
    <source>
        <dbReference type="Proteomes" id="UP001143910"/>
    </source>
</evidence>
<protein>
    <submittedName>
        <fullName evidence="1">Uncharacterized protein</fullName>
    </submittedName>
</protein>
<reference evidence="1" key="1">
    <citation type="submission" date="2022-08" db="EMBL/GenBank/DDBJ databases">
        <title>Genome Sequence of Lecanicillium fungicola.</title>
        <authorList>
            <person name="Buettner E."/>
        </authorList>
    </citation>
    <scope>NUCLEOTIDE SEQUENCE</scope>
    <source>
        <strain evidence="1">Babe33</strain>
    </source>
</reference>
<gene>
    <name evidence="1" type="ORF">NQ176_g5979</name>
</gene>
<name>A0ACC1N5Q5_9HYPO</name>
<comment type="caution">
    <text evidence="1">The sequence shown here is derived from an EMBL/GenBank/DDBJ whole genome shotgun (WGS) entry which is preliminary data.</text>
</comment>
<dbReference type="Proteomes" id="UP001143910">
    <property type="component" value="Unassembled WGS sequence"/>
</dbReference>
<accession>A0ACC1N5Q5</accession>
<evidence type="ECO:0000313" key="1">
    <source>
        <dbReference type="EMBL" id="KAJ2974577.1"/>
    </source>
</evidence>
<organism evidence="1 2">
    <name type="scientific">Zarea fungicola</name>
    <dbReference type="NCBI Taxonomy" id="93591"/>
    <lineage>
        <taxon>Eukaryota</taxon>
        <taxon>Fungi</taxon>
        <taxon>Dikarya</taxon>
        <taxon>Ascomycota</taxon>
        <taxon>Pezizomycotina</taxon>
        <taxon>Sordariomycetes</taxon>
        <taxon>Hypocreomycetidae</taxon>
        <taxon>Hypocreales</taxon>
        <taxon>Cordycipitaceae</taxon>
        <taxon>Zarea</taxon>
    </lineage>
</organism>